<reference evidence="2" key="1">
    <citation type="journal article" date="2015" name="Proc. Natl. Acad. Sci. U.S.A.">
        <title>Networks of energetic and metabolic interactions define dynamics in microbial communities.</title>
        <authorList>
            <person name="Embree M."/>
            <person name="Liu J.K."/>
            <person name="Al-Bassam M.M."/>
            <person name="Zengler K."/>
        </authorList>
    </citation>
    <scope>NUCLEOTIDE SEQUENCE</scope>
</reference>
<dbReference type="PANTHER" id="PTHR47268">
    <property type="entry name" value="ACYLPHOSPHATASE"/>
    <property type="match status" value="1"/>
</dbReference>
<proteinExistence type="predicted"/>
<dbReference type="InterPro" id="IPR020456">
    <property type="entry name" value="Acylphosphatase"/>
</dbReference>
<dbReference type="Gene3D" id="3.30.70.100">
    <property type="match status" value="1"/>
</dbReference>
<comment type="caution">
    <text evidence="2">The sequence shown here is derived from an EMBL/GenBank/DDBJ whole genome shotgun (WGS) entry which is preliminary data.</text>
</comment>
<dbReference type="AlphaFoldDB" id="A0A0W8F8K1"/>
<dbReference type="InterPro" id="IPR036046">
    <property type="entry name" value="Acylphosphatase-like_dom_sf"/>
</dbReference>
<gene>
    <name evidence="2" type="ORF">ASZ90_013121</name>
</gene>
<dbReference type="SUPFAM" id="SSF54975">
    <property type="entry name" value="Acylphosphatase/BLUF domain-like"/>
    <property type="match status" value="1"/>
</dbReference>
<dbReference type="EMBL" id="LNQE01001459">
    <property type="protein sequence ID" value="KUG17189.1"/>
    <property type="molecule type" value="Genomic_DNA"/>
</dbReference>
<dbReference type="PROSITE" id="PS51160">
    <property type="entry name" value="ACYLPHOSPHATASE_3"/>
    <property type="match status" value="1"/>
</dbReference>
<dbReference type="GO" id="GO:0003998">
    <property type="term" value="F:acylphosphatase activity"/>
    <property type="evidence" value="ECO:0007669"/>
    <property type="project" value="InterPro"/>
</dbReference>
<protein>
    <submittedName>
        <fullName evidence="2">Acylphosphatase-like</fullName>
    </submittedName>
</protein>
<feature type="domain" description="Acylphosphatase-like" evidence="1">
    <location>
        <begin position="4"/>
        <end position="91"/>
    </location>
</feature>
<name>A0A0W8F8K1_9ZZZZ</name>
<accession>A0A0W8F8K1</accession>
<dbReference type="InterPro" id="IPR001792">
    <property type="entry name" value="Acylphosphatase-like_dom"/>
</dbReference>
<sequence length="199" mass="22228">MTMRLTAIVSGKVQEVGYRARVIDIANAFGLRGMVENPKDGRVKIIVEGEDEKIKWFENAIVIKNALISVSSIEKSYSSANVEFEKFGKLVTKGETDTRLDTAAVYLKELVSAVNNMNDNLGGKMGQMLGKQDELLDEVRNMNDRLGGKMDQMLDKQDDLIIEVKDVNRKMDRVLETDIVELKSDMAEVKSALRAKGII</sequence>
<dbReference type="Pfam" id="PF00708">
    <property type="entry name" value="Acylphosphatase"/>
    <property type="match status" value="1"/>
</dbReference>
<organism evidence="2">
    <name type="scientific">hydrocarbon metagenome</name>
    <dbReference type="NCBI Taxonomy" id="938273"/>
    <lineage>
        <taxon>unclassified sequences</taxon>
        <taxon>metagenomes</taxon>
        <taxon>ecological metagenomes</taxon>
    </lineage>
</organism>
<dbReference type="PANTHER" id="PTHR47268:SF4">
    <property type="entry name" value="ACYLPHOSPHATASE"/>
    <property type="match status" value="1"/>
</dbReference>
<evidence type="ECO:0000259" key="1">
    <source>
        <dbReference type="PROSITE" id="PS51160"/>
    </source>
</evidence>
<evidence type="ECO:0000313" key="2">
    <source>
        <dbReference type="EMBL" id="KUG17189.1"/>
    </source>
</evidence>